<dbReference type="FunFam" id="3.30.930.10:FF:000072">
    <property type="entry name" value="Lipoate--protein ligase"/>
    <property type="match status" value="1"/>
</dbReference>
<comment type="pathway">
    <text evidence="2">Protein modification; protein lipoylation via exogenous pathway; protein N(6)-(lipoyl)lysine from lipoate: step 1/2.</text>
</comment>
<dbReference type="InterPro" id="IPR045864">
    <property type="entry name" value="aa-tRNA-synth_II/BPL/LPL"/>
</dbReference>
<evidence type="ECO:0000256" key="5">
    <source>
        <dbReference type="ARBA" id="ARBA00022741"/>
    </source>
</evidence>
<dbReference type="PROSITE" id="PS51733">
    <property type="entry name" value="BPL_LPL_CATALYTIC"/>
    <property type="match status" value="1"/>
</dbReference>
<keyword evidence="10" id="KW-1185">Reference proteome</keyword>
<dbReference type="InterPro" id="IPR019491">
    <property type="entry name" value="Lipoate_protein_ligase_C"/>
</dbReference>
<dbReference type="Gene3D" id="3.30.390.50">
    <property type="entry name" value="CO dehydrogenase flavoprotein, C-terminal domain"/>
    <property type="match status" value="1"/>
</dbReference>
<evidence type="ECO:0000313" key="9">
    <source>
        <dbReference type="EMBL" id="SMB81953.1"/>
    </source>
</evidence>
<dbReference type="PANTHER" id="PTHR12561">
    <property type="entry name" value="LIPOATE-PROTEIN LIGASE"/>
    <property type="match status" value="1"/>
</dbReference>
<dbReference type="Gene3D" id="3.30.930.10">
    <property type="entry name" value="Bira Bifunctional Protein, Domain 2"/>
    <property type="match status" value="1"/>
</dbReference>
<keyword evidence="5" id="KW-0547">Nucleotide-binding</keyword>
<dbReference type="InterPro" id="IPR004143">
    <property type="entry name" value="BPL_LPL_catalytic"/>
</dbReference>
<dbReference type="Pfam" id="PF10437">
    <property type="entry name" value="Lip_prot_lig_C"/>
    <property type="match status" value="1"/>
</dbReference>
<gene>
    <name evidence="9" type="ORF">SAMN00017405_2192</name>
</gene>
<dbReference type="GO" id="GO:0017118">
    <property type="term" value="F:lipoyltransferase activity"/>
    <property type="evidence" value="ECO:0007669"/>
    <property type="project" value="TreeGrafter"/>
</dbReference>
<evidence type="ECO:0000256" key="3">
    <source>
        <dbReference type="ARBA" id="ARBA00012367"/>
    </source>
</evidence>
<dbReference type="AlphaFoldDB" id="A0A1W1ULQ9"/>
<keyword evidence="4 9" id="KW-0436">Ligase</keyword>
<dbReference type="RefSeq" id="WP_341451551.1">
    <property type="nucleotide sequence ID" value="NZ_FWWT01000007.1"/>
</dbReference>
<dbReference type="GO" id="GO:0009249">
    <property type="term" value="P:protein lipoylation"/>
    <property type="evidence" value="ECO:0007669"/>
    <property type="project" value="InterPro"/>
</dbReference>
<dbReference type="EC" id="6.3.1.20" evidence="3"/>
<dbReference type="GO" id="GO:0005737">
    <property type="term" value="C:cytoplasm"/>
    <property type="evidence" value="ECO:0007669"/>
    <property type="project" value="TreeGrafter"/>
</dbReference>
<dbReference type="PANTHER" id="PTHR12561:SF3">
    <property type="entry name" value="LIPOYLTRANSFERASE 1, MITOCHONDRIAL"/>
    <property type="match status" value="1"/>
</dbReference>
<organism evidence="9 10">
    <name type="scientific">Desulfonispora thiosulfatigenes DSM 11270</name>
    <dbReference type="NCBI Taxonomy" id="656914"/>
    <lineage>
        <taxon>Bacteria</taxon>
        <taxon>Bacillati</taxon>
        <taxon>Bacillota</taxon>
        <taxon>Clostridia</taxon>
        <taxon>Eubacteriales</taxon>
        <taxon>Peptococcaceae</taxon>
        <taxon>Desulfonispora</taxon>
    </lineage>
</organism>
<comment type="pathway">
    <text evidence="1">Protein modification; protein lipoylation via exogenous pathway; protein N(6)-(lipoyl)lysine from lipoate: step 2/2.</text>
</comment>
<dbReference type="UniPathway" id="UPA00537">
    <property type="reaction ID" value="UER00594"/>
</dbReference>
<evidence type="ECO:0000256" key="7">
    <source>
        <dbReference type="ARBA" id="ARBA00048037"/>
    </source>
</evidence>
<name>A0A1W1ULQ9_DESTI</name>
<comment type="catalytic activity">
    <reaction evidence="7">
        <text>L-lysyl-[lipoyl-carrier protein] + (R)-lipoate + ATP = N(6)-[(R)-lipoyl]-L-lysyl-[lipoyl-carrier protein] + AMP + diphosphate + H(+)</text>
        <dbReference type="Rhea" id="RHEA:49288"/>
        <dbReference type="Rhea" id="RHEA-COMP:10500"/>
        <dbReference type="Rhea" id="RHEA-COMP:10502"/>
        <dbReference type="ChEBI" id="CHEBI:15378"/>
        <dbReference type="ChEBI" id="CHEBI:29969"/>
        <dbReference type="ChEBI" id="CHEBI:30616"/>
        <dbReference type="ChEBI" id="CHEBI:33019"/>
        <dbReference type="ChEBI" id="CHEBI:83088"/>
        <dbReference type="ChEBI" id="CHEBI:83099"/>
        <dbReference type="ChEBI" id="CHEBI:456215"/>
        <dbReference type="EC" id="6.3.1.20"/>
    </reaction>
</comment>
<dbReference type="CDD" id="cd16443">
    <property type="entry name" value="LplA"/>
    <property type="match status" value="1"/>
</dbReference>
<evidence type="ECO:0000256" key="1">
    <source>
        <dbReference type="ARBA" id="ARBA00005085"/>
    </source>
</evidence>
<dbReference type="SUPFAM" id="SSF82649">
    <property type="entry name" value="SufE/NifU"/>
    <property type="match status" value="1"/>
</dbReference>
<dbReference type="Proteomes" id="UP000192731">
    <property type="component" value="Unassembled WGS sequence"/>
</dbReference>
<dbReference type="GO" id="GO:0016979">
    <property type="term" value="F:lipoate-protein ligase activity"/>
    <property type="evidence" value="ECO:0007669"/>
    <property type="project" value="UniProtKB-EC"/>
</dbReference>
<accession>A0A1W1ULQ9</accession>
<evidence type="ECO:0000259" key="8">
    <source>
        <dbReference type="PROSITE" id="PS51733"/>
    </source>
</evidence>
<keyword evidence="6" id="KW-0067">ATP-binding</keyword>
<reference evidence="9 10" key="1">
    <citation type="submission" date="2017-04" db="EMBL/GenBank/DDBJ databases">
        <authorList>
            <person name="Afonso C.L."/>
            <person name="Miller P.J."/>
            <person name="Scott M.A."/>
            <person name="Spackman E."/>
            <person name="Goraichik I."/>
            <person name="Dimitrov K.M."/>
            <person name="Suarez D.L."/>
            <person name="Swayne D.E."/>
        </authorList>
    </citation>
    <scope>NUCLEOTIDE SEQUENCE [LARGE SCALE GENOMIC DNA]</scope>
    <source>
        <strain evidence="9 10">DSM 11270</strain>
    </source>
</reference>
<feature type="domain" description="BPL/LPL catalytic" evidence="8">
    <location>
        <begin position="26"/>
        <end position="213"/>
    </location>
</feature>
<dbReference type="Pfam" id="PF21948">
    <property type="entry name" value="LplA-B_cat"/>
    <property type="match status" value="1"/>
</dbReference>
<evidence type="ECO:0000256" key="6">
    <source>
        <dbReference type="ARBA" id="ARBA00022840"/>
    </source>
</evidence>
<dbReference type="GO" id="GO:0005524">
    <property type="term" value="F:ATP binding"/>
    <property type="evidence" value="ECO:0007669"/>
    <property type="project" value="UniProtKB-KW"/>
</dbReference>
<dbReference type="EMBL" id="FWWT01000007">
    <property type="protein sequence ID" value="SMB81953.1"/>
    <property type="molecule type" value="Genomic_DNA"/>
</dbReference>
<dbReference type="STRING" id="656914.SAMN00017405_2192"/>
<proteinExistence type="predicted"/>
<evidence type="ECO:0000256" key="4">
    <source>
        <dbReference type="ARBA" id="ARBA00022598"/>
    </source>
</evidence>
<dbReference type="NCBIfam" id="TIGR00545">
    <property type="entry name" value="lipoyltrans"/>
    <property type="match status" value="1"/>
</dbReference>
<dbReference type="InterPro" id="IPR004562">
    <property type="entry name" value="LipoylTrfase_LipoateP_Ligase"/>
</dbReference>
<evidence type="ECO:0000256" key="2">
    <source>
        <dbReference type="ARBA" id="ARBA00005124"/>
    </source>
</evidence>
<evidence type="ECO:0000313" key="10">
    <source>
        <dbReference type="Proteomes" id="UP000192731"/>
    </source>
</evidence>
<protein>
    <recommendedName>
        <fullName evidence="3">lipoate--protein ligase</fullName>
        <ecNumber evidence="3">6.3.1.20</ecNumber>
    </recommendedName>
</protein>
<dbReference type="SUPFAM" id="SSF55681">
    <property type="entry name" value="Class II aaRS and biotin synthetases"/>
    <property type="match status" value="1"/>
</dbReference>
<sequence>MRLLYIINKNTNPYYNLACEEYLLKNFNEPIFMLWQNEPCVVVGKNQNTISELNLDYINEHAIPVVRRLTGGGAVFHDLGNINFTFIIDNDHKSFSNFKKFTEPIIEVLQDLGIDAQFSGRNDLTIEGKKFSGNAQFQDKFKVMHHGTLLFNSKVQDIVKALKPKTEKYVNTGVKSVQSRVTTISEYLQESLSIDDFQDLVLQKVLSTSNNTRTYQFSLQEIENIKKLVQEKYNTWDWNFGASPKYNFTNTLKYAGGLIEVYLQVEKGIIKNIKFYGDFFGVKDIGELENAFLNQKHETHTLERVIDNYHITEFFLNLEKDKLLTLLFK</sequence>